<dbReference type="GO" id="GO:0005524">
    <property type="term" value="F:ATP binding"/>
    <property type="evidence" value="ECO:0007669"/>
    <property type="project" value="UniProtKB-UniRule"/>
</dbReference>
<feature type="binding site" evidence="8">
    <location>
        <position position="87"/>
    </location>
    <ligand>
        <name>ATP</name>
        <dbReference type="ChEBI" id="CHEBI:30616"/>
    </ligand>
</feature>
<feature type="binding site" evidence="8">
    <location>
        <position position="173"/>
    </location>
    <ligand>
        <name>ATP</name>
        <dbReference type="ChEBI" id="CHEBI:30616"/>
    </ligand>
</feature>
<evidence type="ECO:0000256" key="3">
    <source>
        <dbReference type="ARBA" id="ARBA00022695"/>
    </source>
</evidence>
<dbReference type="InterPro" id="IPR003846">
    <property type="entry name" value="SelO"/>
</dbReference>
<feature type="binding site" evidence="8">
    <location>
        <position position="90"/>
    </location>
    <ligand>
        <name>ATP</name>
        <dbReference type="ChEBI" id="CHEBI:30616"/>
    </ligand>
</feature>
<comment type="similarity">
    <text evidence="1 8">Belongs to the SELO family.</text>
</comment>
<comment type="catalytic activity">
    <reaction evidence="8">
        <text>L-histidyl-[protein] + UTP = N(tele)-(5'-uridylyl)-L-histidyl-[protein] + diphosphate</text>
        <dbReference type="Rhea" id="RHEA:83891"/>
        <dbReference type="Rhea" id="RHEA-COMP:9745"/>
        <dbReference type="Rhea" id="RHEA-COMP:20239"/>
        <dbReference type="ChEBI" id="CHEBI:29979"/>
        <dbReference type="ChEBI" id="CHEBI:33019"/>
        <dbReference type="ChEBI" id="CHEBI:46398"/>
        <dbReference type="ChEBI" id="CHEBI:233474"/>
    </reaction>
</comment>
<comment type="function">
    <text evidence="8">Nucleotidyltransferase involved in the post-translational modification of proteins. It can catalyze the addition of adenosine monophosphate (AMP) or uridine monophosphate (UMP) to a protein, resulting in modifications known as AMPylation and UMPylation.</text>
</comment>
<dbReference type="Proteomes" id="UP000198122">
    <property type="component" value="Unassembled WGS sequence"/>
</dbReference>
<dbReference type="EC" id="2.7.7.108" evidence="8"/>
<feature type="binding site" evidence="8">
    <location>
        <position position="264"/>
    </location>
    <ligand>
        <name>Mg(2+)</name>
        <dbReference type="ChEBI" id="CHEBI:18420"/>
    </ligand>
</feature>
<name>A0A212T3I4_9MICO</name>
<comment type="catalytic activity">
    <reaction evidence="8">
        <text>L-tyrosyl-[protein] + ATP = O-(5'-adenylyl)-L-tyrosyl-[protein] + diphosphate</text>
        <dbReference type="Rhea" id="RHEA:54288"/>
        <dbReference type="Rhea" id="RHEA-COMP:10136"/>
        <dbReference type="Rhea" id="RHEA-COMP:13846"/>
        <dbReference type="ChEBI" id="CHEBI:30616"/>
        <dbReference type="ChEBI" id="CHEBI:33019"/>
        <dbReference type="ChEBI" id="CHEBI:46858"/>
        <dbReference type="ChEBI" id="CHEBI:83624"/>
        <dbReference type="EC" id="2.7.7.108"/>
    </reaction>
</comment>
<dbReference type="HAMAP" id="MF_00692">
    <property type="entry name" value="SelO"/>
    <property type="match status" value="1"/>
</dbReference>
<comment type="cofactor">
    <cofactor evidence="8">
        <name>Mg(2+)</name>
        <dbReference type="ChEBI" id="CHEBI:18420"/>
    </cofactor>
    <cofactor evidence="8">
        <name>Mn(2+)</name>
        <dbReference type="ChEBI" id="CHEBI:29035"/>
    </cofactor>
</comment>
<accession>A0A212T3I4</accession>
<reference evidence="9 10" key="1">
    <citation type="submission" date="2017-06" db="EMBL/GenBank/DDBJ databases">
        <authorList>
            <person name="Kim H.J."/>
            <person name="Triplett B.A."/>
        </authorList>
    </citation>
    <scope>NUCLEOTIDE SEQUENCE [LARGE SCALE GENOMIC DNA]</scope>
    <source>
        <strain evidence="9 10">DSM 22179</strain>
    </source>
</reference>
<dbReference type="Pfam" id="PF02696">
    <property type="entry name" value="SelO"/>
    <property type="match status" value="1"/>
</dbReference>
<feature type="binding site" evidence="8">
    <location>
        <position position="180"/>
    </location>
    <ligand>
        <name>ATP</name>
        <dbReference type="ChEBI" id="CHEBI:30616"/>
    </ligand>
</feature>
<dbReference type="AlphaFoldDB" id="A0A212T3I4"/>
<evidence type="ECO:0000256" key="2">
    <source>
        <dbReference type="ARBA" id="ARBA00022679"/>
    </source>
</evidence>
<evidence type="ECO:0000256" key="4">
    <source>
        <dbReference type="ARBA" id="ARBA00022723"/>
    </source>
</evidence>
<evidence type="ECO:0000256" key="1">
    <source>
        <dbReference type="ARBA" id="ARBA00009747"/>
    </source>
</evidence>
<dbReference type="RefSeq" id="WP_234994220.1">
    <property type="nucleotide sequence ID" value="NZ_FYEZ01000001.1"/>
</dbReference>
<evidence type="ECO:0000256" key="7">
    <source>
        <dbReference type="ARBA" id="ARBA00022842"/>
    </source>
</evidence>
<comment type="catalytic activity">
    <reaction evidence="8">
        <text>L-seryl-[protein] + ATP = 3-O-(5'-adenylyl)-L-seryl-[protein] + diphosphate</text>
        <dbReference type="Rhea" id="RHEA:58120"/>
        <dbReference type="Rhea" id="RHEA-COMP:9863"/>
        <dbReference type="Rhea" id="RHEA-COMP:15073"/>
        <dbReference type="ChEBI" id="CHEBI:29999"/>
        <dbReference type="ChEBI" id="CHEBI:30616"/>
        <dbReference type="ChEBI" id="CHEBI:33019"/>
        <dbReference type="ChEBI" id="CHEBI:142516"/>
        <dbReference type="EC" id="2.7.7.108"/>
    </reaction>
</comment>
<keyword evidence="3 8" id="KW-0548">Nucleotidyltransferase</keyword>
<feature type="active site" description="Proton acceptor" evidence="8">
    <location>
        <position position="254"/>
    </location>
</feature>
<keyword evidence="10" id="KW-1185">Reference proteome</keyword>
<keyword evidence="8" id="KW-0464">Manganese</keyword>
<dbReference type="EMBL" id="FYEZ01000001">
    <property type="protein sequence ID" value="SNC60420.1"/>
    <property type="molecule type" value="Genomic_DNA"/>
</dbReference>
<feature type="binding site" evidence="8">
    <location>
        <position position="110"/>
    </location>
    <ligand>
        <name>ATP</name>
        <dbReference type="ChEBI" id="CHEBI:30616"/>
    </ligand>
</feature>
<dbReference type="PANTHER" id="PTHR32057">
    <property type="entry name" value="PROTEIN ADENYLYLTRANSFERASE SELO, MITOCHONDRIAL"/>
    <property type="match status" value="1"/>
</dbReference>
<dbReference type="GO" id="GO:0030145">
    <property type="term" value="F:manganese ion binding"/>
    <property type="evidence" value="ECO:0007669"/>
    <property type="project" value="UniProtKB-UniRule"/>
</dbReference>
<evidence type="ECO:0000256" key="8">
    <source>
        <dbReference type="HAMAP-Rule" id="MF_00692"/>
    </source>
</evidence>
<keyword evidence="6 8" id="KW-0067">ATP-binding</keyword>
<dbReference type="GO" id="GO:0070733">
    <property type="term" value="F:AMPylase activity"/>
    <property type="evidence" value="ECO:0007669"/>
    <property type="project" value="UniProtKB-EC"/>
</dbReference>
<evidence type="ECO:0000313" key="10">
    <source>
        <dbReference type="Proteomes" id="UP000198122"/>
    </source>
</evidence>
<comment type="catalytic activity">
    <reaction evidence="8">
        <text>L-tyrosyl-[protein] + UTP = O-(5'-uridylyl)-L-tyrosyl-[protein] + diphosphate</text>
        <dbReference type="Rhea" id="RHEA:83887"/>
        <dbReference type="Rhea" id="RHEA-COMP:10136"/>
        <dbReference type="Rhea" id="RHEA-COMP:20238"/>
        <dbReference type="ChEBI" id="CHEBI:33019"/>
        <dbReference type="ChEBI" id="CHEBI:46398"/>
        <dbReference type="ChEBI" id="CHEBI:46858"/>
        <dbReference type="ChEBI" id="CHEBI:90602"/>
    </reaction>
</comment>
<keyword evidence="5 8" id="KW-0547">Nucleotide-binding</keyword>
<comment type="catalytic activity">
    <reaction evidence="8">
        <text>L-seryl-[protein] + UTP = O-(5'-uridylyl)-L-seryl-[protein] + diphosphate</text>
        <dbReference type="Rhea" id="RHEA:64604"/>
        <dbReference type="Rhea" id="RHEA-COMP:9863"/>
        <dbReference type="Rhea" id="RHEA-COMP:16635"/>
        <dbReference type="ChEBI" id="CHEBI:29999"/>
        <dbReference type="ChEBI" id="CHEBI:33019"/>
        <dbReference type="ChEBI" id="CHEBI:46398"/>
        <dbReference type="ChEBI" id="CHEBI:156051"/>
    </reaction>
</comment>
<keyword evidence="2 8" id="KW-0808">Transferase</keyword>
<dbReference type="GO" id="GO:0000287">
    <property type="term" value="F:magnesium ion binding"/>
    <property type="evidence" value="ECO:0007669"/>
    <property type="project" value="UniProtKB-UniRule"/>
</dbReference>
<evidence type="ECO:0000313" key="9">
    <source>
        <dbReference type="EMBL" id="SNC60420.1"/>
    </source>
</evidence>
<dbReference type="EC" id="2.7.7.-" evidence="8"/>
<protein>
    <recommendedName>
        <fullName evidence="8">Protein nucleotidyltransferase YdiU</fullName>
        <ecNumber evidence="8">2.7.7.-</ecNumber>
    </recommendedName>
    <alternativeName>
        <fullName evidence="8">Protein adenylyltransferase YdiU</fullName>
        <ecNumber evidence="8">2.7.7.108</ecNumber>
    </alternativeName>
    <alternativeName>
        <fullName evidence="8">Protein uridylyltransferase YdiU</fullName>
        <ecNumber evidence="8">2.7.7.-</ecNumber>
    </alternativeName>
</protein>
<gene>
    <name evidence="8" type="primary">ydiU</name>
    <name evidence="8" type="synonym">selO</name>
    <name evidence="9" type="ORF">SAMN05445756_0276</name>
</gene>
<organism evidence="9 10">
    <name type="scientific">Kytococcus aerolatus</name>
    <dbReference type="NCBI Taxonomy" id="592308"/>
    <lineage>
        <taxon>Bacteria</taxon>
        <taxon>Bacillati</taxon>
        <taxon>Actinomycetota</taxon>
        <taxon>Actinomycetes</taxon>
        <taxon>Micrococcales</taxon>
        <taxon>Kytococcaceae</taxon>
        <taxon>Kytococcus</taxon>
    </lineage>
</organism>
<feature type="binding site" evidence="8">
    <location>
        <position position="264"/>
    </location>
    <ligand>
        <name>ATP</name>
        <dbReference type="ChEBI" id="CHEBI:30616"/>
    </ligand>
</feature>
<keyword evidence="7 8" id="KW-0460">Magnesium</keyword>
<dbReference type="PANTHER" id="PTHR32057:SF14">
    <property type="entry name" value="PROTEIN ADENYLYLTRANSFERASE SELO, MITOCHONDRIAL"/>
    <property type="match status" value="1"/>
</dbReference>
<feature type="binding site" evidence="8">
    <location>
        <position position="122"/>
    </location>
    <ligand>
        <name>ATP</name>
        <dbReference type="ChEBI" id="CHEBI:30616"/>
    </ligand>
</feature>
<feature type="binding site" evidence="8">
    <location>
        <position position="255"/>
    </location>
    <ligand>
        <name>Mg(2+)</name>
        <dbReference type="ChEBI" id="CHEBI:18420"/>
    </ligand>
</feature>
<evidence type="ECO:0000256" key="6">
    <source>
        <dbReference type="ARBA" id="ARBA00022840"/>
    </source>
</evidence>
<feature type="binding site" evidence="8">
    <location>
        <position position="123"/>
    </location>
    <ligand>
        <name>ATP</name>
        <dbReference type="ChEBI" id="CHEBI:30616"/>
    </ligand>
</feature>
<keyword evidence="4 8" id="KW-0479">Metal-binding</keyword>
<sequence length="464" mass="48928">MIPHLEHSCAAALPELSQPWEAASVPEPTLLALDEGLAAELGWDPVWLRSPEGVRFLVGGSDDPALPRPVAQAYAGHQFGHYSPLLGDGRALLLGETTTTDGRRVDVHLKGSGRTPYARGGDGLAAVGPMLREHLMGVFAHAVGLPTTRSLGVVGTGGVVHREEPLPGAVLVRVAASHLRVGTVQHAAASHGREVLERLVHHALWRHHAERAEVGASAGEPEALTLLRAVCEAQARTVAQWMGLGVVHGVMNTDNMTLSGETIDYGPVAMLDAHDPQAVFSSIDHAGRYAYGNQPAAAQWNLARLAEALLPLVDEDPERAVDRATTVLGDFAECYRAEHTALFSAKLGLTEPDEQRVGDFLLRLAAEGGDHTGTFDRLTREAAAAGETERAARMRAVNPVVVPRNHVVEQTLTAATAGDLGPVHAVAAALADPFSTPADTAPEVQALLAPSPVGSPRHVTFCGT</sequence>
<proteinExistence type="inferred from homology"/>
<feature type="binding site" evidence="8">
    <location>
        <position position="89"/>
    </location>
    <ligand>
        <name>ATP</name>
        <dbReference type="ChEBI" id="CHEBI:30616"/>
    </ligand>
</feature>
<evidence type="ECO:0000256" key="5">
    <source>
        <dbReference type="ARBA" id="ARBA00022741"/>
    </source>
</evidence>
<comment type="catalytic activity">
    <reaction evidence="8">
        <text>L-threonyl-[protein] + ATP = 3-O-(5'-adenylyl)-L-threonyl-[protein] + diphosphate</text>
        <dbReference type="Rhea" id="RHEA:54292"/>
        <dbReference type="Rhea" id="RHEA-COMP:11060"/>
        <dbReference type="Rhea" id="RHEA-COMP:13847"/>
        <dbReference type="ChEBI" id="CHEBI:30013"/>
        <dbReference type="ChEBI" id="CHEBI:30616"/>
        <dbReference type="ChEBI" id="CHEBI:33019"/>
        <dbReference type="ChEBI" id="CHEBI:138113"/>
        <dbReference type="EC" id="2.7.7.108"/>
    </reaction>
</comment>